<dbReference type="Proteomes" id="UP000184512">
    <property type="component" value="Unassembled WGS sequence"/>
</dbReference>
<name>A0A1M6DAJ2_9ACTN</name>
<evidence type="ECO:0000313" key="1">
    <source>
        <dbReference type="EMBL" id="SHI70254.1"/>
    </source>
</evidence>
<keyword evidence="2" id="KW-1185">Reference proteome</keyword>
<gene>
    <name evidence="1" type="ORF">SAMN02745244_00868</name>
</gene>
<dbReference type="STRING" id="1123357.SAMN02745244_00868"/>
<dbReference type="AlphaFoldDB" id="A0A1M6DAJ2"/>
<protein>
    <submittedName>
        <fullName evidence="1">Uncharacterized protein</fullName>
    </submittedName>
</protein>
<organism evidence="1 2">
    <name type="scientific">Tessaracoccus bendigoensis DSM 12906</name>
    <dbReference type="NCBI Taxonomy" id="1123357"/>
    <lineage>
        <taxon>Bacteria</taxon>
        <taxon>Bacillati</taxon>
        <taxon>Actinomycetota</taxon>
        <taxon>Actinomycetes</taxon>
        <taxon>Propionibacteriales</taxon>
        <taxon>Propionibacteriaceae</taxon>
        <taxon>Tessaracoccus</taxon>
    </lineage>
</organism>
<sequence length="57" mass="6476">MSEGVSTVKPWRRWRWTPRGRRPPGCSLGIVSGVRVRPGSLRRCAIWLPATGWMRAS</sequence>
<reference evidence="1 2" key="1">
    <citation type="submission" date="2016-11" db="EMBL/GenBank/DDBJ databases">
        <authorList>
            <person name="Jaros S."/>
            <person name="Januszkiewicz K."/>
            <person name="Wedrychowicz H."/>
        </authorList>
    </citation>
    <scope>NUCLEOTIDE SEQUENCE [LARGE SCALE GENOMIC DNA]</scope>
    <source>
        <strain evidence="1 2">DSM 12906</strain>
    </source>
</reference>
<dbReference type="EMBL" id="FQZG01000012">
    <property type="protein sequence ID" value="SHI70254.1"/>
    <property type="molecule type" value="Genomic_DNA"/>
</dbReference>
<accession>A0A1M6DAJ2</accession>
<evidence type="ECO:0000313" key="2">
    <source>
        <dbReference type="Proteomes" id="UP000184512"/>
    </source>
</evidence>
<proteinExistence type="predicted"/>